<evidence type="ECO:0000313" key="4">
    <source>
        <dbReference type="Proteomes" id="UP000290876"/>
    </source>
</evidence>
<dbReference type="Proteomes" id="UP000290876">
    <property type="component" value="Chromosome"/>
</dbReference>
<protein>
    <recommendedName>
        <fullName evidence="5">Lipoprotein</fullName>
    </recommendedName>
</protein>
<proteinExistence type="predicted"/>
<evidence type="ECO:0000313" key="3">
    <source>
        <dbReference type="EMBL" id="VEU77947.1"/>
    </source>
</evidence>
<accession>A0A449B9V6</accession>
<reference evidence="3 4" key="1">
    <citation type="submission" date="2019-01" db="EMBL/GenBank/DDBJ databases">
        <authorList>
            <consortium name="Pathogen Informatics"/>
        </authorList>
    </citation>
    <scope>NUCLEOTIDE SEQUENCE [LARGE SCALE GENOMIC DNA]</scope>
    <source>
        <strain evidence="3 4">NCTC10184</strain>
    </source>
</reference>
<feature type="region of interest" description="Disordered" evidence="1">
    <location>
        <begin position="29"/>
        <end position="54"/>
    </location>
</feature>
<feature type="chain" id="PRO_5019451712" description="Lipoprotein" evidence="2">
    <location>
        <begin position="25"/>
        <end position="284"/>
    </location>
</feature>
<gene>
    <name evidence="3" type="ORF">NCTC10184_00161</name>
</gene>
<sequence>MKLKRKFSLIFATSSILALSPVLAISCGSSSTDDEKDSGAKAASISGQAESKADEKKSKDLQALLDDSRTKLVFAREQISNFSNFIEKNLSGSWQQMYEDRNELKYFVNSTLKNFFTLYTVSKDDNLTKDILLIVPDVDIQYEVPIFDPFSNKIIIRAIVNSNDGLVLGTAQKDFIFENLVDTKALPAMFAKYVENPNWFSVILNDASSKFLSESEMIEDEETKTPKIDISKISVKAKVINENNQIVEIDPLKELTNKYSIFFLIKTMKLQNFILNQHRCLMID</sequence>
<evidence type="ECO:0008006" key="5">
    <source>
        <dbReference type="Google" id="ProtNLM"/>
    </source>
</evidence>
<evidence type="ECO:0000256" key="1">
    <source>
        <dbReference type="SAM" id="MobiDB-lite"/>
    </source>
</evidence>
<dbReference type="EMBL" id="LR215043">
    <property type="protein sequence ID" value="VEU77947.1"/>
    <property type="molecule type" value="Genomic_DNA"/>
</dbReference>
<dbReference type="RefSeq" id="WP_129622801.1">
    <property type="nucleotide sequence ID" value="NZ_LR215043.1"/>
</dbReference>
<evidence type="ECO:0000256" key="2">
    <source>
        <dbReference type="SAM" id="SignalP"/>
    </source>
</evidence>
<dbReference type="KEGG" id="mcob:NCTC10184_00161"/>
<name>A0A449B9V6_9BACT</name>
<feature type="signal peptide" evidence="2">
    <location>
        <begin position="1"/>
        <end position="24"/>
    </location>
</feature>
<keyword evidence="2" id="KW-0732">Signal</keyword>
<dbReference type="PROSITE" id="PS51257">
    <property type="entry name" value="PROKAR_LIPOPROTEIN"/>
    <property type="match status" value="1"/>
</dbReference>
<keyword evidence="4" id="KW-1185">Reference proteome</keyword>
<organism evidence="3 4">
    <name type="scientific">Mycoplasmopsis columbinasalis</name>
    <dbReference type="NCBI Taxonomy" id="114880"/>
    <lineage>
        <taxon>Bacteria</taxon>
        <taxon>Bacillati</taxon>
        <taxon>Mycoplasmatota</taxon>
        <taxon>Mycoplasmoidales</taxon>
        <taxon>Metamycoplasmataceae</taxon>
        <taxon>Mycoplasmopsis</taxon>
    </lineage>
</organism>
<dbReference type="AlphaFoldDB" id="A0A449B9V6"/>